<name>A0A4Y4DWS5_CELCE</name>
<reference evidence="1 2" key="1">
    <citation type="submission" date="2019-06" db="EMBL/GenBank/DDBJ databases">
        <title>Whole genome shotgun sequence of Cellulosimicrobium cellulans NBRC 15516.</title>
        <authorList>
            <person name="Hosoyama A."/>
            <person name="Uohara A."/>
            <person name="Ohji S."/>
            <person name="Ichikawa N."/>
        </authorList>
    </citation>
    <scope>NUCLEOTIDE SEQUENCE [LARGE SCALE GENOMIC DNA]</scope>
    <source>
        <strain evidence="1 2">NBRC 15516</strain>
    </source>
</reference>
<evidence type="ECO:0000313" key="1">
    <source>
        <dbReference type="EMBL" id="GED09496.1"/>
    </source>
</evidence>
<gene>
    <name evidence="1" type="ORF">CCE02nite_14950</name>
</gene>
<dbReference type="AlphaFoldDB" id="A0A4Y4DWS5"/>
<dbReference type="EMBL" id="BJNZ01000007">
    <property type="protein sequence ID" value="GED09496.1"/>
    <property type="molecule type" value="Genomic_DNA"/>
</dbReference>
<evidence type="ECO:0008006" key="3">
    <source>
        <dbReference type="Google" id="ProtNLM"/>
    </source>
</evidence>
<accession>A0A4Y4DWS5</accession>
<protein>
    <recommendedName>
        <fullName evidence="3">RiboL-PSP-HEPN domain-containing protein</fullName>
    </recommendedName>
</protein>
<dbReference type="Proteomes" id="UP000316659">
    <property type="component" value="Unassembled WGS sequence"/>
</dbReference>
<organism evidence="1 2">
    <name type="scientific">Cellulosimicrobium cellulans</name>
    <name type="common">Arthrobacter luteus</name>
    <dbReference type="NCBI Taxonomy" id="1710"/>
    <lineage>
        <taxon>Bacteria</taxon>
        <taxon>Bacillati</taxon>
        <taxon>Actinomycetota</taxon>
        <taxon>Actinomycetes</taxon>
        <taxon>Micrococcales</taxon>
        <taxon>Promicromonosporaceae</taxon>
        <taxon>Cellulosimicrobium</taxon>
    </lineage>
</organism>
<evidence type="ECO:0000313" key="2">
    <source>
        <dbReference type="Proteomes" id="UP000316659"/>
    </source>
</evidence>
<proteinExistence type="predicted"/>
<comment type="caution">
    <text evidence="1">The sequence shown here is derived from an EMBL/GenBank/DDBJ whole genome shotgun (WGS) entry which is preliminary data.</text>
</comment>
<dbReference type="RefSeq" id="WP_141389031.1">
    <property type="nucleotide sequence ID" value="NZ_BJNZ01000007.1"/>
</dbReference>
<sequence>MRVAFEPLALARQRLAEEFDLYDLIVESIDNGRMHTGGAAQKLARTARRSLYVNVIIGCYGLIEQTIDLLVTATAELYGNIYQANERLPEVVKTSHRELLLRCLVEGDRARTRSAVAERVAIAALSAETSAAVSLVGAVFTHSTANYRIGQIRDLFRRLDVSLDDRLKPDDLTVLDALGFSSYESFLEDLVSRRNELAHSYNDDGILDRAALKNVSLVTIEFLDKVASFVGAEVLIKLAEESLVAIGQVVRYWTGRLGVVVTSGSLKVGDRLTIVKGDRVAVLEVESLMSEDVAGSEFHYADAALNVSVGTSGASEWMVSGRAYSLPHDWRDVW</sequence>